<dbReference type="PANTHER" id="PTHR42953">
    <property type="entry name" value="HIGH-AFFINITY ZINC UPTAKE SYSTEM PROTEIN ZNUA-RELATED"/>
    <property type="match status" value="1"/>
</dbReference>
<dbReference type="Pfam" id="PF01297">
    <property type="entry name" value="ZnuA"/>
    <property type="match status" value="2"/>
</dbReference>
<reference evidence="2" key="1">
    <citation type="submission" date="2023-05" db="EMBL/GenBank/DDBJ databases">
        <title>Anaerotaeda fermentans gen. nov., sp. nov., a novel anaerobic planctomycete of the new family within the order Sedimentisphaerales isolated from Taman Peninsula, Russia.</title>
        <authorList>
            <person name="Khomyakova M.A."/>
            <person name="Merkel A.Y."/>
            <person name="Slobodkin A.I."/>
        </authorList>
    </citation>
    <scope>NUCLEOTIDE SEQUENCE</scope>
    <source>
        <strain evidence="2">M17dextr</strain>
    </source>
</reference>
<name>A0AAW6U3A2_9BACT</name>
<dbReference type="SUPFAM" id="SSF53807">
    <property type="entry name" value="Helical backbone' metal receptor"/>
    <property type="match status" value="2"/>
</dbReference>
<dbReference type="InterPro" id="IPR006127">
    <property type="entry name" value="ZnuA-like"/>
</dbReference>
<evidence type="ECO:0000313" key="2">
    <source>
        <dbReference type="EMBL" id="MDI6450959.1"/>
    </source>
</evidence>
<comment type="caution">
    <text evidence="2">The sequence shown here is derived from an EMBL/GenBank/DDBJ whole genome shotgun (WGS) entry which is preliminary data.</text>
</comment>
<keyword evidence="3" id="KW-1185">Reference proteome</keyword>
<dbReference type="PANTHER" id="PTHR42953:SF2">
    <property type="entry name" value="ADHESION PROTEIN"/>
    <property type="match status" value="1"/>
</dbReference>
<dbReference type="EMBL" id="JASCXX010000026">
    <property type="protein sequence ID" value="MDI6450959.1"/>
    <property type="molecule type" value="Genomic_DNA"/>
</dbReference>
<sequence length="339" mass="37253">MNIRSITLFALTAAMLSAAQTSARPLKIVTTTSDLKSITESIAGDRATVSAICEGTRDAHYLQARPSFVMMARDADLWIRAGMELEIGWEPMILDGARNPDIRVGGPRHLDASEKVLKLDVPTQRVSRALGDVHPSGNPHYWTDPLNGRIMAETIAERLIRIDASGAETYRANLAAFQKALDERMFGAELVQRFGGSTLWARQLQGTLDGLLAENNATEMLGGWVVRMRPFKGRRIVTYHKNWTYFVNRFGLEVAVELEPKPGIPPSPAHLARVVDLMREQSINTILIAPIYPPRAANRVAADVRAKVLVRAHSVGGLPAASDYLSLIDEVVNGLVETL</sequence>
<feature type="chain" id="PRO_5043689529" evidence="1">
    <location>
        <begin position="24"/>
        <end position="339"/>
    </location>
</feature>
<organism evidence="2 3">
    <name type="scientific">Anaerobaca lacustris</name>
    <dbReference type="NCBI Taxonomy" id="3044600"/>
    <lineage>
        <taxon>Bacteria</taxon>
        <taxon>Pseudomonadati</taxon>
        <taxon>Planctomycetota</taxon>
        <taxon>Phycisphaerae</taxon>
        <taxon>Sedimentisphaerales</taxon>
        <taxon>Anaerobacaceae</taxon>
        <taxon>Anaerobaca</taxon>
    </lineage>
</organism>
<dbReference type="RefSeq" id="WP_349246366.1">
    <property type="nucleotide sequence ID" value="NZ_JASCXX010000026.1"/>
</dbReference>
<dbReference type="GO" id="GO:0007155">
    <property type="term" value="P:cell adhesion"/>
    <property type="evidence" value="ECO:0007669"/>
    <property type="project" value="InterPro"/>
</dbReference>
<proteinExistence type="predicted"/>
<protein>
    <submittedName>
        <fullName evidence="2">Metal ABC transporter substrate-binding protein</fullName>
    </submittedName>
</protein>
<dbReference type="InterPro" id="IPR050492">
    <property type="entry name" value="Bact_metal-bind_prot9"/>
</dbReference>
<dbReference type="Gene3D" id="3.40.50.1980">
    <property type="entry name" value="Nitrogenase molybdenum iron protein domain"/>
    <property type="match status" value="2"/>
</dbReference>
<dbReference type="AlphaFoldDB" id="A0AAW6U3A2"/>
<dbReference type="GO" id="GO:0030001">
    <property type="term" value="P:metal ion transport"/>
    <property type="evidence" value="ECO:0007669"/>
    <property type="project" value="InterPro"/>
</dbReference>
<evidence type="ECO:0000313" key="3">
    <source>
        <dbReference type="Proteomes" id="UP001431776"/>
    </source>
</evidence>
<dbReference type="InterPro" id="IPR006129">
    <property type="entry name" value="AdhesinB"/>
</dbReference>
<dbReference type="Proteomes" id="UP001431776">
    <property type="component" value="Unassembled WGS sequence"/>
</dbReference>
<keyword evidence="1" id="KW-0732">Signal</keyword>
<dbReference type="PRINTS" id="PR00691">
    <property type="entry name" value="ADHESINB"/>
</dbReference>
<dbReference type="GO" id="GO:0046872">
    <property type="term" value="F:metal ion binding"/>
    <property type="evidence" value="ECO:0007669"/>
    <property type="project" value="InterPro"/>
</dbReference>
<feature type="signal peptide" evidence="1">
    <location>
        <begin position="1"/>
        <end position="23"/>
    </location>
</feature>
<evidence type="ECO:0000256" key="1">
    <source>
        <dbReference type="SAM" id="SignalP"/>
    </source>
</evidence>
<gene>
    <name evidence="2" type="ORF">QJ522_18000</name>
</gene>
<accession>A0AAW6U3A2</accession>